<dbReference type="GO" id="GO:0006508">
    <property type="term" value="P:proteolysis"/>
    <property type="evidence" value="ECO:0007669"/>
    <property type="project" value="UniProtKB-KW"/>
</dbReference>
<proteinExistence type="predicted"/>
<organism evidence="4">
    <name type="scientific">marine metagenome</name>
    <dbReference type="NCBI Taxonomy" id="408172"/>
    <lineage>
        <taxon>unclassified sequences</taxon>
        <taxon>metagenomes</taxon>
        <taxon>ecological metagenomes</taxon>
    </lineage>
</organism>
<evidence type="ECO:0000256" key="2">
    <source>
        <dbReference type="ARBA" id="ARBA00022801"/>
    </source>
</evidence>
<evidence type="ECO:0000259" key="3">
    <source>
        <dbReference type="Pfam" id="PF13180"/>
    </source>
</evidence>
<dbReference type="InterPro" id="IPR009003">
    <property type="entry name" value="Peptidase_S1_PA"/>
</dbReference>
<feature type="domain" description="PDZ" evidence="3">
    <location>
        <begin position="277"/>
        <end position="331"/>
    </location>
</feature>
<dbReference type="SUPFAM" id="SSF50494">
    <property type="entry name" value="Trypsin-like serine proteases"/>
    <property type="match status" value="1"/>
</dbReference>
<dbReference type="Gene3D" id="2.40.10.120">
    <property type="match status" value="1"/>
</dbReference>
<reference evidence="4" key="1">
    <citation type="submission" date="2018-05" db="EMBL/GenBank/DDBJ databases">
        <authorList>
            <person name="Lanie J.A."/>
            <person name="Ng W.-L."/>
            <person name="Kazmierczak K.M."/>
            <person name="Andrzejewski T.M."/>
            <person name="Davidsen T.M."/>
            <person name="Wayne K.J."/>
            <person name="Tettelin H."/>
            <person name="Glass J.I."/>
            <person name="Rusch D."/>
            <person name="Podicherti R."/>
            <person name="Tsui H.-C.T."/>
            <person name="Winkler M.E."/>
        </authorList>
    </citation>
    <scope>NUCLEOTIDE SEQUENCE</scope>
</reference>
<sequence length="362" mass="40447">MEKLRRVLLLCFSILIFCGVSVQAITKEVIEEVRKSVVLLSLNKLENPSVDTRNALCSGTVINEQGHILTNFHCVYEQKTMNMYYWDEDDWREYKVKIIGKDPLADLALLEVIGLKRKVPYLKFAKDEDIHLGVEVFAFGHPMGMAWSLSKGIISSTERYARHPYIKSIQIDAAINKGNSGGPVINEEGKIVGIASLLVSRTNQNAGVGIAIRADIAKKSLVEMLATGKVERPALGVMIIPLFGKANQRDKIFKDNPSINTSIPNTFGLMISDKNKPDNPLPKGLQAWDTIIGINNVAINNDVEFADELGKYKIGDTVSINILRDKRFIQVDNITLKVFPVPTKLFYGDRPQKIQIPNKKKN</sequence>
<dbReference type="InterPro" id="IPR036034">
    <property type="entry name" value="PDZ_sf"/>
</dbReference>
<dbReference type="InterPro" id="IPR001478">
    <property type="entry name" value="PDZ"/>
</dbReference>
<dbReference type="SUPFAM" id="SSF50156">
    <property type="entry name" value="PDZ domain-like"/>
    <property type="match status" value="1"/>
</dbReference>
<evidence type="ECO:0000256" key="1">
    <source>
        <dbReference type="ARBA" id="ARBA00022670"/>
    </source>
</evidence>
<dbReference type="EMBL" id="UINC01006562">
    <property type="protein sequence ID" value="SVA28277.1"/>
    <property type="molecule type" value="Genomic_DNA"/>
</dbReference>
<dbReference type="AlphaFoldDB" id="A0A381ULQ9"/>
<gene>
    <name evidence="4" type="ORF">METZ01_LOCUS81131</name>
</gene>
<evidence type="ECO:0000313" key="4">
    <source>
        <dbReference type="EMBL" id="SVA28277.1"/>
    </source>
</evidence>
<name>A0A381ULQ9_9ZZZZ</name>
<dbReference type="GO" id="GO:0004252">
    <property type="term" value="F:serine-type endopeptidase activity"/>
    <property type="evidence" value="ECO:0007669"/>
    <property type="project" value="InterPro"/>
</dbReference>
<keyword evidence="1" id="KW-0645">Protease</keyword>
<dbReference type="InterPro" id="IPR001940">
    <property type="entry name" value="Peptidase_S1C"/>
</dbReference>
<dbReference type="PRINTS" id="PR00834">
    <property type="entry name" value="PROTEASES2C"/>
</dbReference>
<dbReference type="Gene3D" id="2.30.42.10">
    <property type="match status" value="1"/>
</dbReference>
<dbReference type="Pfam" id="PF13365">
    <property type="entry name" value="Trypsin_2"/>
    <property type="match status" value="1"/>
</dbReference>
<dbReference type="Pfam" id="PF13180">
    <property type="entry name" value="PDZ_2"/>
    <property type="match status" value="1"/>
</dbReference>
<dbReference type="PANTHER" id="PTHR43343:SF3">
    <property type="entry name" value="PROTEASE DO-LIKE 8, CHLOROPLASTIC"/>
    <property type="match status" value="1"/>
</dbReference>
<dbReference type="InterPro" id="IPR051201">
    <property type="entry name" value="Chloro_Bact_Ser_Proteases"/>
</dbReference>
<protein>
    <recommendedName>
        <fullName evidence="3">PDZ domain-containing protein</fullName>
    </recommendedName>
</protein>
<dbReference type="PANTHER" id="PTHR43343">
    <property type="entry name" value="PEPTIDASE S12"/>
    <property type="match status" value="1"/>
</dbReference>
<accession>A0A381ULQ9</accession>
<keyword evidence="2" id="KW-0378">Hydrolase</keyword>